<dbReference type="Gene3D" id="3.30.200.20">
    <property type="entry name" value="Phosphorylase Kinase, domain 1"/>
    <property type="match status" value="1"/>
</dbReference>
<dbReference type="SMART" id="SM00220">
    <property type="entry name" value="S_TKc"/>
    <property type="match status" value="1"/>
</dbReference>
<comment type="caution">
    <text evidence="11">The sequence shown here is derived from an EMBL/GenBank/DDBJ whole genome shotgun (WGS) entry which is preliminary data.</text>
</comment>
<dbReference type="SUPFAM" id="SSF48452">
    <property type="entry name" value="TPR-like"/>
    <property type="match status" value="1"/>
</dbReference>
<evidence type="ECO:0000313" key="11">
    <source>
        <dbReference type="EMBL" id="EWC58089.1"/>
    </source>
</evidence>
<evidence type="ECO:0000256" key="1">
    <source>
        <dbReference type="ARBA" id="ARBA00012513"/>
    </source>
</evidence>
<dbReference type="STRING" id="909613.UO65_6645"/>
<dbReference type="RefSeq" id="WP_052022120.1">
    <property type="nucleotide sequence ID" value="NZ_AYXG01000261.1"/>
</dbReference>
<organism evidence="11 12">
    <name type="scientific">Actinokineospora spheciospongiae</name>
    <dbReference type="NCBI Taxonomy" id="909613"/>
    <lineage>
        <taxon>Bacteria</taxon>
        <taxon>Bacillati</taxon>
        <taxon>Actinomycetota</taxon>
        <taxon>Actinomycetes</taxon>
        <taxon>Pseudonocardiales</taxon>
        <taxon>Pseudonocardiaceae</taxon>
        <taxon>Actinokineospora</taxon>
    </lineage>
</organism>
<gene>
    <name evidence="11" type="ORF">UO65_6645</name>
</gene>
<dbReference type="InterPro" id="IPR000719">
    <property type="entry name" value="Prot_kinase_dom"/>
</dbReference>
<evidence type="ECO:0000256" key="4">
    <source>
        <dbReference type="ARBA" id="ARBA00022741"/>
    </source>
</evidence>
<evidence type="ECO:0000256" key="8">
    <source>
        <dbReference type="ARBA" id="ARBA00048679"/>
    </source>
</evidence>
<evidence type="ECO:0000256" key="6">
    <source>
        <dbReference type="ARBA" id="ARBA00022840"/>
    </source>
</evidence>
<dbReference type="GO" id="GO:0004674">
    <property type="term" value="F:protein serine/threonine kinase activity"/>
    <property type="evidence" value="ECO:0007669"/>
    <property type="project" value="UniProtKB-KW"/>
</dbReference>
<reference evidence="11 12" key="1">
    <citation type="journal article" date="2014" name="Genome Announc.">
        <title>Draft Genome Sequence of the Antitrypanosomally Active Sponge-Associated Bacterium Actinokineospora sp. Strain EG49.</title>
        <authorList>
            <person name="Harjes J."/>
            <person name="Ryu T."/>
            <person name="Abdelmohsen U.R."/>
            <person name="Moitinho-Silva L."/>
            <person name="Horn H."/>
            <person name="Ravasi T."/>
            <person name="Hentschel U."/>
        </authorList>
    </citation>
    <scope>NUCLEOTIDE SEQUENCE [LARGE SCALE GENOMIC DNA]</scope>
    <source>
        <strain evidence="11 12">EG49</strain>
    </source>
</reference>
<feature type="domain" description="Protein kinase" evidence="10">
    <location>
        <begin position="105"/>
        <end position="371"/>
    </location>
</feature>
<dbReference type="InterPro" id="IPR031636">
    <property type="entry name" value="PknG_TPR"/>
</dbReference>
<dbReference type="Proteomes" id="UP000019277">
    <property type="component" value="Unassembled WGS sequence"/>
</dbReference>
<evidence type="ECO:0000256" key="7">
    <source>
        <dbReference type="ARBA" id="ARBA00047899"/>
    </source>
</evidence>
<proteinExistence type="predicted"/>
<dbReference type="Gene3D" id="1.10.510.10">
    <property type="entry name" value="Transferase(Phosphotransferase) domain 1"/>
    <property type="match status" value="1"/>
</dbReference>
<evidence type="ECO:0000256" key="9">
    <source>
        <dbReference type="SAM" id="MobiDB-lite"/>
    </source>
</evidence>
<dbReference type="AlphaFoldDB" id="W7IVR2"/>
<dbReference type="Pfam" id="PF16918">
    <property type="entry name" value="PknG_TPR"/>
    <property type="match status" value="1"/>
</dbReference>
<dbReference type="PROSITE" id="PS00108">
    <property type="entry name" value="PROTEIN_KINASE_ST"/>
    <property type="match status" value="1"/>
</dbReference>
<evidence type="ECO:0000259" key="10">
    <source>
        <dbReference type="PROSITE" id="PS50011"/>
    </source>
</evidence>
<feature type="compositionally biased region" description="Basic and acidic residues" evidence="9">
    <location>
        <begin position="390"/>
        <end position="404"/>
    </location>
</feature>
<dbReference type="PROSITE" id="PS50011">
    <property type="entry name" value="PROTEIN_KINASE_DOM"/>
    <property type="match status" value="1"/>
</dbReference>
<dbReference type="GO" id="GO:0005524">
    <property type="term" value="F:ATP binding"/>
    <property type="evidence" value="ECO:0007669"/>
    <property type="project" value="UniProtKB-KW"/>
</dbReference>
<dbReference type="EMBL" id="AYXG01000261">
    <property type="protein sequence ID" value="EWC58089.1"/>
    <property type="molecule type" value="Genomic_DNA"/>
</dbReference>
<keyword evidence="5 11" id="KW-0418">Kinase</keyword>
<evidence type="ECO:0000313" key="12">
    <source>
        <dbReference type="Proteomes" id="UP000019277"/>
    </source>
</evidence>
<dbReference type="InterPro" id="IPR011990">
    <property type="entry name" value="TPR-like_helical_dom_sf"/>
</dbReference>
<dbReference type="PANTHER" id="PTHR24363:SF0">
    <property type="entry name" value="SERINE_THREONINE KINASE LIKE DOMAIN CONTAINING 1"/>
    <property type="match status" value="1"/>
</dbReference>
<name>W7IVR2_9PSEU</name>
<dbReference type="InterPro" id="IPR008271">
    <property type="entry name" value="Ser/Thr_kinase_AS"/>
</dbReference>
<protein>
    <recommendedName>
        <fullName evidence="1">non-specific serine/threonine protein kinase</fullName>
        <ecNumber evidence="1">2.7.11.1</ecNumber>
    </recommendedName>
</protein>
<evidence type="ECO:0000256" key="2">
    <source>
        <dbReference type="ARBA" id="ARBA00022527"/>
    </source>
</evidence>
<dbReference type="PANTHER" id="PTHR24363">
    <property type="entry name" value="SERINE/THREONINE PROTEIN KINASE"/>
    <property type="match status" value="1"/>
</dbReference>
<keyword evidence="2 11" id="KW-0723">Serine/threonine-protein kinase</keyword>
<keyword evidence="6" id="KW-0067">ATP-binding</keyword>
<dbReference type="SUPFAM" id="SSF56112">
    <property type="entry name" value="Protein kinase-like (PK-like)"/>
    <property type="match status" value="1"/>
</dbReference>
<keyword evidence="4" id="KW-0547">Nucleotide-binding</keyword>
<keyword evidence="12" id="KW-1185">Reference proteome</keyword>
<comment type="catalytic activity">
    <reaction evidence="8">
        <text>L-seryl-[protein] + ATP = O-phospho-L-seryl-[protein] + ADP + H(+)</text>
        <dbReference type="Rhea" id="RHEA:17989"/>
        <dbReference type="Rhea" id="RHEA-COMP:9863"/>
        <dbReference type="Rhea" id="RHEA-COMP:11604"/>
        <dbReference type="ChEBI" id="CHEBI:15378"/>
        <dbReference type="ChEBI" id="CHEBI:29999"/>
        <dbReference type="ChEBI" id="CHEBI:30616"/>
        <dbReference type="ChEBI" id="CHEBI:83421"/>
        <dbReference type="ChEBI" id="CHEBI:456216"/>
        <dbReference type="EC" id="2.7.11.1"/>
    </reaction>
</comment>
<evidence type="ECO:0000256" key="3">
    <source>
        <dbReference type="ARBA" id="ARBA00022679"/>
    </source>
</evidence>
<accession>W7IVR2</accession>
<dbReference type="PATRIC" id="fig|909613.9.peg.6639"/>
<keyword evidence="3" id="KW-0808">Transferase</keyword>
<evidence type="ECO:0000256" key="5">
    <source>
        <dbReference type="ARBA" id="ARBA00022777"/>
    </source>
</evidence>
<dbReference type="InterPro" id="IPR011009">
    <property type="entry name" value="Kinase-like_dom_sf"/>
</dbReference>
<feature type="region of interest" description="Disordered" evidence="9">
    <location>
        <begin position="388"/>
        <end position="413"/>
    </location>
</feature>
<comment type="catalytic activity">
    <reaction evidence="7">
        <text>L-threonyl-[protein] + ATP = O-phospho-L-threonyl-[protein] + ADP + H(+)</text>
        <dbReference type="Rhea" id="RHEA:46608"/>
        <dbReference type="Rhea" id="RHEA-COMP:11060"/>
        <dbReference type="Rhea" id="RHEA-COMP:11605"/>
        <dbReference type="ChEBI" id="CHEBI:15378"/>
        <dbReference type="ChEBI" id="CHEBI:30013"/>
        <dbReference type="ChEBI" id="CHEBI:30616"/>
        <dbReference type="ChEBI" id="CHEBI:61977"/>
        <dbReference type="ChEBI" id="CHEBI:456216"/>
        <dbReference type="EC" id="2.7.11.1"/>
    </reaction>
</comment>
<dbReference type="EC" id="2.7.11.1" evidence="1"/>
<dbReference type="eggNOG" id="COG0515">
    <property type="taxonomic scope" value="Bacteria"/>
</dbReference>
<dbReference type="Gene3D" id="1.25.40.10">
    <property type="entry name" value="Tetratricopeptide repeat domain"/>
    <property type="match status" value="1"/>
</dbReference>
<dbReference type="OrthoDB" id="137117at2"/>
<sequence>MTPCADCAKAVDPTTGHCLRCGRRPPAPAPPAPRPDADPLALPTFPFPDPTSRIRPDLRATDTTHHCRTCRERLPRREAGFCTRCGTRFSFRPTLTRHAVVDDRYHVLGPFAHGGLGWLYLAEDRHLDDNIVVLKGLIDPAHRELAETERRMLTTVEHQNIVRIHNFVAHRDPATGEQHDYIVMDYVPGLTLADIGAGGLPDEPLRAEHVATFGLRVLAALDYLHGRGLVYCDLKPENVILRPGGGGPGDSRIKVIDLGGVRRIGDRDDVHTDGYRVPEEEIEEHGATVASDIHTVGRTLQWLLRACAEHDADRVRVGTDAFELLAARAAHPDRDRRFASARELAEQLRKVRGQVAALRDGKPRVTRSTRFSPAAGLLDAGLGALPGLDRWTRPRPDRATREPLDPGLPAPAAAVPLLPVPVTDPTILDADPRKLLAALNAPTATAEEGFARCRALLAVGEDEGAEAELDEVAALPAAPSWQAAWHRGLLGLARGERKPAHDRFTEVHAELPGEAAPKLALAYCAELAGDLDRARGLYTAVALVEGTSGSAAFGLARVCLRHGERADRAGAVAALRRVPRLSPHSEAAGTAAVLVLTGHLSCGYPGRADLAAAAELLGRLYLDGGEADGPGRQRLRTVLAEAEYESTGRARAAAAELARCYRDLAGQARDADALGLFLDRAYAVGPRTWLRSRR</sequence>
<dbReference type="eggNOG" id="COG3118">
    <property type="taxonomic scope" value="Bacteria"/>
</dbReference>
<dbReference type="Pfam" id="PF00069">
    <property type="entry name" value="Pkinase"/>
    <property type="match status" value="1"/>
</dbReference>